<dbReference type="AlphaFoldDB" id="A0A1Y1VQM9"/>
<feature type="region of interest" description="Disordered" evidence="2">
    <location>
        <begin position="241"/>
        <end position="271"/>
    </location>
</feature>
<keyword evidence="1" id="KW-0343">GTPase activation</keyword>
<feature type="domain" description="Ras-GAP" evidence="3">
    <location>
        <begin position="38"/>
        <end position="462"/>
    </location>
</feature>
<name>A0A1Y1VQM9_9FUNG</name>
<dbReference type="Gene3D" id="1.10.506.10">
    <property type="entry name" value="GTPase Activation - p120gap, domain 1"/>
    <property type="match status" value="2"/>
</dbReference>
<gene>
    <name evidence="4" type="ORF">BCR36DRAFT_394265</name>
</gene>
<keyword evidence="5" id="KW-1185">Reference proteome</keyword>
<proteinExistence type="predicted"/>
<dbReference type="EMBL" id="MCFH01000001">
    <property type="protein sequence ID" value="ORX61161.1"/>
    <property type="molecule type" value="Genomic_DNA"/>
</dbReference>
<dbReference type="PANTHER" id="PTHR10194">
    <property type="entry name" value="RAS GTPASE-ACTIVATING PROTEINS"/>
    <property type="match status" value="1"/>
</dbReference>
<dbReference type="SUPFAM" id="SSF48350">
    <property type="entry name" value="GTPase activation domain, GAP"/>
    <property type="match status" value="2"/>
</dbReference>
<comment type="caution">
    <text evidence="4">The sequence shown here is derived from an EMBL/GenBank/DDBJ whole genome shotgun (WGS) entry which is preliminary data.</text>
</comment>
<dbReference type="PROSITE" id="PS50018">
    <property type="entry name" value="RAS_GTPASE_ACTIV_2"/>
    <property type="match status" value="1"/>
</dbReference>
<dbReference type="Proteomes" id="UP000193719">
    <property type="component" value="Unassembled WGS sequence"/>
</dbReference>
<evidence type="ECO:0000256" key="2">
    <source>
        <dbReference type="SAM" id="MobiDB-lite"/>
    </source>
</evidence>
<dbReference type="PANTHER" id="PTHR10194:SF151">
    <property type="entry name" value="NEUROFIBROMIN-A"/>
    <property type="match status" value="1"/>
</dbReference>
<dbReference type="InterPro" id="IPR001936">
    <property type="entry name" value="RasGAP_dom"/>
</dbReference>
<dbReference type="OrthoDB" id="28245at2759"/>
<sequence length="502" mass="57439">MLCSTLVFNESVSSLSSPILSIIKYVDEQKHFISEENFIIMLLMNKVAHFENKRKNITDLLRDNSIPIMLLNNYTKEKGQSYLVETLGGPMEKILPMIFKCEIDPQKIESQVIEDMKKKNEELINESDQYKNIDVDDNENEMNNKISEEEIIDKEEVKKQVDSILKENTQNIQKSCTLLLKAITTSKKIMPSGFKSICQSLAYVIQKIYEEDNFFFSPDVLNIFDEEIYVDNNIDDNSSTGSEFLKSNASSDEESSFNEENIKRKRNSIKNGNTKKSVGNLCINTKILKHSYQNCNDNCNYSNKTSDSMELINLCPPRTATSEYSIKIKLPTHMHDSFESYDDLSSDFSSSESESSSSTISCSSIKLFIPSYEEKSAGNYLIHDNDINSEIFENGSDTKEESYHANEESSIQSLIIGTLLFLRFFIPAITSPDLYSIVPNKLSMDYRRGLILCGKVLTAMCNDVEFGGKEQYMTCFNNFLHEKKFDLQEFISWTILPDKNDV</sequence>
<dbReference type="STRING" id="1754191.A0A1Y1VQM9"/>
<evidence type="ECO:0000313" key="5">
    <source>
        <dbReference type="Proteomes" id="UP000193719"/>
    </source>
</evidence>
<dbReference type="SMART" id="SM00323">
    <property type="entry name" value="RasGAP"/>
    <property type="match status" value="1"/>
</dbReference>
<evidence type="ECO:0000313" key="4">
    <source>
        <dbReference type="EMBL" id="ORX61161.1"/>
    </source>
</evidence>
<reference evidence="4 5" key="1">
    <citation type="submission" date="2016-08" db="EMBL/GenBank/DDBJ databases">
        <title>Genomes of anaerobic fungi encode conserved fungal cellulosomes for biomass hydrolysis.</title>
        <authorList>
            <consortium name="DOE Joint Genome Institute"/>
            <person name="Haitjema C.H."/>
            <person name="Gilmore S.P."/>
            <person name="Henske J.K."/>
            <person name="Solomon K.V."/>
            <person name="De Groot R."/>
            <person name="Kuo A."/>
            <person name="Mondo S.J."/>
            <person name="Salamov A.A."/>
            <person name="Labutti K."/>
            <person name="Zhao Z."/>
            <person name="Chiniquy J."/>
            <person name="Barry K."/>
            <person name="Brewer H.M."/>
            <person name="Purvine S.O."/>
            <person name="Wright A.T."/>
            <person name="Boxma B."/>
            <person name="Van Alen T."/>
            <person name="Hackstein J.H."/>
            <person name="Baker S.E."/>
            <person name="Grigoriev I.V."/>
            <person name="O'Malley M.A."/>
        </authorList>
    </citation>
    <scope>NUCLEOTIDE SEQUENCE [LARGE SCALE GENOMIC DNA]</scope>
    <source>
        <strain evidence="5">finn</strain>
    </source>
</reference>
<evidence type="ECO:0000259" key="3">
    <source>
        <dbReference type="PROSITE" id="PS50018"/>
    </source>
</evidence>
<accession>A0A1Y1VQM9</accession>
<protein>
    <submittedName>
        <fullName evidence="4">Ras GTPase-activating protein</fullName>
    </submittedName>
</protein>
<dbReference type="Pfam" id="PF00616">
    <property type="entry name" value="RasGAP"/>
    <property type="match status" value="2"/>
</dbReference>
<dbReference type="InterPro" id="IPR039360">
    <property type="entry name" value="Ras_GTPase"/>
</dbReference>
<dbReference type="GO" id="GO:0005096">
    <property type="term" value="F:GTPase activator activity"/>
    <property type="evidence" value="ECO:0007669"/>
    <property type="project" value="UniProtKB-KW"/>
</dbReference>
<evidence type="ECO:0000256" key="1">
    <source>
        <dbReference type="ARBA" id="ARBA00022468"/>
    </source>
</evidence>
<reference evidence="4 5" key="2">
    <citation type="submission" date="2016-08" db="EMBL/GenBank/DDBJ databases">
        <title>Pervasive Adenine N6-methylation of Active Genes in Fungi.</title>
        <authorList>
            <consortium name="DOE Joint Genome Institute"/>
            <person name="Mondo S.J."/>
            <person name="Dannebaum R.O."/>
            <person name="Kuo R.C."/>
            <person name="Labutti K."/>
            <person name="Haridas S."/>
            <person name="Kuo A."/>
            <person name="Salamov A."/>
            <person name="Ahrendt S.R."/>
            <person name="Lipzen A."/>
            <person name="Sullivan W."/>
            <person name="Andreopoulos W.B."/>
            <person name="Clum A."/>
            <person name="Lindquist E."/>
            <person name="Daum C."/>
            <person name="Ramamoorthy G.K."/>
            <person name="Gryganskyi A."/>
            <person name="Culley D."/>
            <person name="Magnuson J.K."/>
            <person name="James T.Y."/>
            <person name="O'Malley M.A."/>
            <person name="Stajich J.E."/>
            <person name="Spatafora J.W."/>
            <person name="Visel A."/>
            <person name="Grigoriev I.V."/>
        </authorList>
    </citation>
    <scope>NUCLEOTIDE SEQUENCE [LARGE SCALE GENOMIC DNA]</scope>
    <source>
        <strain evidence="5">finn</strain>
    </source>
</reference>
<dbReference type="InterPro" id="IPR008936">
    <property type="entry name" value="Rho_GTPase_activation_prot"/>
</dbReference>
<organism evidence="4 5">
    <name type="scientific">Piromyces finnis</name>
    <dbReference type="NCBI Taxonomy" id="1754191"/>
    <lineage>
        <taxon>Eukaryota</taxon>
        <taxon>Fungi</taxon>
        <taxon>Fungi incertae sedis</taxon>
        <taxon>Chytridiomycota</taxon>
        <taxon>Chytridiomycota incertae sedis</taxon>
        <taxon>Neocallimastigomycetes</taxon>
        <taxon>Neocallimastigales</taxon>
        <taxon>Neocallimastigaceae</taxon>
        <taxon>Piromyces</taxon>
    </lineage>
</organism>